<gene>
    <name evidence="1" type="ORF">PsYK624_155220</name>
</gene>
<accession>A0A9P3GRZ1</accession>
<reference evidence="1 2" key="1">
    <citation type="submission" date="2021-08" db="EMBL/GenBank/DDBJ databases">
        <title>Draft Genome Sequence of Phanerochaete sordida strain YK-624.</title>
        <authorList>
            <person name="Mori T."/>
            <person name="Dohra H."/>
            <person name="Suzuki T."/>
            <person name="Kawagishi H."/>
            <person name="Hirai H."/>
        </authorList>
    </citation>
    <scope>NUCLEOTIDE SEQUENCE [LARGE SCALE GENOMIC DNA]</scope>
    <source>
        <strain evidence="1 2">YK-624</strain>
    </source>
</reference>
<protein>
    <submittedName>
        <fullName evidence="1">Uncharacterized protein</fullName>
    </submittedName>
</protein>
<organism evidence="1 2">
    <name type="scientific">Phanerochaete sordida</name>
    <dbReference type="NCBI Taxonomy" id="48140"/>
    <lineage>
        <taxon>Eukaryota</taxon>
        <taxon>Fungi</taxon>
        <taxon>Dikarya</taxon>
        <taxon>Basidiomycota</taxon>
        <taxon>Agaricomycotina</taxon>
        <taxon>Agaricomycetes</taxon>
        <taxon>Polyporales</taxon>
        <taxon>Phanerochaetaceae</taxon>
        <taxon>Phanerochaete</taxon>
    </lineage>
</organism>
<proteinExistence type="predicted"/>
<name>A0A9P3GRZ1_9APHY</name>
<comment type="caution">
    <text evidence="1">The sequence shown here is derived from an EMBL/GenBank/DDBJ whole genome shotgun (WGS) entry which is preliminary data.</text>
</comment>
<keyword evidence="2" id="KW-1185">Reference proteome</keyword>
<dbReference type="EMBL" id="BPQB01000105">
    <property type="protein sequence ID" value="GJE99269.1"/>
    <property type="molecule type" value="Genomic_DNA"/>
</dbReference>
<dbReference type="AlphaFoldDB" id="A0A9P3GRZ1"/>
<evidence type="ECO:0000313" key="1">
    <source>
        <dbReference type="EMBL" id="GJE99269.1"/>
    </source>
</evidence>
<sequence>MAAQRDVCGARDLYMRGHAQARRDDRAEQKCAHAHGAQGMAGVSGLTTAPASVRTITLRHVASSRVGYPAYRRVRRSFTDVDVVWTDTKATKLQSRGTFWNLTQLFL</sequence>
<evidence type="ECO:0000313" key="2">
    <source>
        <dbReference type="Proteomes" id="UP000703269"/>
    </source>
</evidence>
<dbReference type="Proteomes" id="UP000703269">
    <property type="component" value="Unassembled WGS sequence"/>
</dbReference>